<accession>A0ABR3YH89</accession>
<dbReference type="InterPro" id="IPR012334">
    <property type="entry name" value="Pectin_lyas_fold"/>
</dbReference>
<dbReference type="EC" id="3.1.1.11" evidence="3"/>
<feature type="signal peptide" evidence="6">
    <location>
        <begin position="1"/>
        <end position="20"/>
    </location>
</feature>
<dbReference type="Gene3D" id="2.160.20.10">
    <property type="entry name" value="Single-stranded right-handed beta-helix, Pectin lyase-like"/>
    <property type="match status" value="1"/>
</dbReference>
<comment type="caution">
    <text evidence="8">The sequence shown here is derived from an EMBL/GenBank/DDBJ whole genome shotgun (WGS) entry which is preliminary data.</text>
</comment>
<evidence type="ECO:0000256" key="3">
    <source>
        <dbReference type="ARBA" id="ARBA00013229"/>
    </source>
</evidence>
<evidence type="ECO:0000256" key="1">
    <source>
        <dbReference type="ARBA" id="ARBA00005184"/>
    </source>
</evidence>
<dbReference type="EMBL" id="JAWCUI010000123">
    <property type="protein sequence ID" value="KAL1887390.1"/>
    <property type="molecule type" value="Genomic_DNA"/>
</dbReference>
<proteinExistence type="inferred from homology"/>
<gene>
    <name evidence="8" type="ORF">Sste5346_010250</name>
</gene>
<evidence type="ECO:0000313" key="9">
    <source>
        <dbReference type="Proteomes" id="UP001583186"/>
    </source>
</evidence>
<evidence type="ECO:0000256" key="5">
    <source>
        <dbReference type="ARBA" id="ARBA00023085"/>
    </source>
</evidence>
<feature type="chain" id="PRO_5046820056" description="pectinesterase" evidence="6">
    <location>
        <begin position="21"/>
        <end position="389"/>
    </location>
</feature>
<name>A0ABR3YH89_9PEZI</name>
<reference evidence="8 9" key="1">
    <citation type="journal article" date="2024" name="IMA Fungus">
        <title>IMA Genome - F19 : A genome assembly and annotation guide to empower mycologists, including annotated draft genome sequences of Ceratocystis pirilliformis, Diaporthe australafricana, Fusarium ophioides, Paecilomyces lecythidis, and Sporothrix stenoceras.</title>
        <authorList>
            <person name="Aylward J."/>
            <person name="Wilson A.M."/>
            <person name="Visagie C.M."/>
            <person name="Spraker J."/>
            <person name="Barnes I."/>
            <person name="Buitendag C."/>
            <person name="Ceriani C."/>
            <person name="Del Mar Angel L."/>
            <person name="du Plessis D."/>
            <person name="Fuchs T."/>
            <person name="Gasser K."/>
            <person name="Kramer D."/>
            <person name="Li W."/>
            <person name="Munsamy K."/>
            <person name="Piso A."/>
            <person name="Price J.L."/>
            <person name="Sonnekus B."/>
            <person name="Thomas C."/>
            <person name="van der Nest A."/>
            <person name="van Dijk A."/>
            <person name="van Heerden A."/>
            <person name="van Vuuren N."/>
            <person name="Yilmaz N."/>
            <person name="Duong T.A."/>
            <person name="van der Merwe N.A."/>
            <person name="Wingfield M.J."/>
            <person name="Wingfield B.D."/>
        </authorList>
    </citation>
    <scope>NUCLEOTIDE SEQUENCE [LARGE SCALE GENOMIC DNA]</scope>
    <source>
        <strain evidence="8 9">CMW 5346</strain>
    </source>
</reference>
<comment type="similarity">
    <text evidence="2">Belongs to the pectinesterase family.</text>
</comment>
<keyword evidence="9" id="KW-1185">Reference proteome</keyword>
<evidence type="ECO:0000313" key="8">
    <source>
        <dbReference type="EMBL" id="KAL1887390.1"/>
    </source>
</evidence>
<dbReference type="Proteomes" id="UP001583186">
    <property type="component" value="Unassembled WGS sequence"/>
</dbReference>
<sequence length="389" mass="42291">MRYTNAFLAAAAGFVLPATAVPTTNADYSLCQLPTSNVLEGCPHDTIVIGKDGHAAHFETIQSAIASLPNNTTPYTLLVLAGNYTEQLNVTRQTRDPLDQTKNLVTVYWSSANGADSGLTDNAYTSILTVAPNLNASLTGSGPTGFAVPPDTPFGCTDFRAYNIDFRNNFSEESAGPALAVSLSRSNSAFYHCGIYSYQDTVYVGKLGNAYFYGGEIAGQTDFLYGFGTAWIEQTRLVLRGCGGGLIAWKGTNTTFDNKYGCYVARSSILPSNDTIATTKLGRCSLGRPWNSLHRSVYIDTTMDAIVLPQGYTKWTSDPATDNYNNYTFMAEYGSSGPGWNYTARIEGNVTKVLDRAEVLPYRSAGAVFMRPDGSQPDYDWVDKRYYVA</sequence>
<keyword evidence="6" id="KW-0732">Signal</keyword>
<keyword evidence="4" id="KW-0378">Hydrolase</keyword>
<organism evidence="8 9">
    <name type="scientific">Sporothrix stenoceras</name>
    <dbReference type="NCBI Taxonomy" id="5173"/>
    <lineage>
        <taxon>Eukaryota</taxon>
        <taxon>Fungi</taxon>
        <taxon>Dikarya</taxon>
        <taxon>Ascomycota</taxon>
        <taxon>Pezizomycotina</taxon>
        <taxon>Sordariomycetes</taxon>
        <taxon>Sordariomycetidae</taxon>
        <taxon>Ophiostomatales</taxon>
        <taxon>Ophiostomataceae</taxon>
        <taxon>Sporothrix</taxon>
    </lineage>
</organism>
<dbReference type="Pfam" id="PF01095">
    <property type="entry name" value="Pectinesterase"/>
    <property type="match status" value="1"/>
</dbReference>
<dbReference type="PANTHER" id="PTHR31321:SF137">
    <property type="entry name" value="PECTIN METHYL ESTERASE (EUROFUNG)"/>
    <property type="match status" value="1"/>
</dbReference>
<evidence type="ECO:0000256" key="2">
    <source>
        <dbReference type="ARBA" id="ARBA00008891"/>
    </source>
</evidence>
<evidence type="ECO:0000256" key="6">
    <source>
        <dbReference type="SAM" id="SignalP"/>
    </source>
</evidence>
<evidence type="ECO:0000256" key="4">
    <source>
        <dbReference type="ARBA" id="ARBA00022801"/>
    </source>
</evidence>
<dbReference type="InterPro" id="IPR011050">
    <property type="entry name" value="Pectin_lyase_fold/virulence"/>
</dbReference>
<comment type="pathway">
    <text evidence="1">Glycan metabolism; pectin degradation; 2-dehydro-3-deoxy-D-gluconate from pectin: step 1/5.</text>
</comment>
<dbReference type="InterPro" id="IPR000070">
    <property type="entry name" value="Pectinesterase_cat"/>
</dbReference>
<dbReference type="SUPFAM" id="SSF51126">
    <property type="entry name" value="Pectin lyase-like"/>
    <property type="match status" value="1"/>
</dbReference>
<feature type="domain" description="Pectinesterase catalytic" evidence="7">
    <location>
        <begin position="158"/>
        <end position="362"/>
    </location>
</feature>
<evidence type="ECO:0000259" key="7">
    <source>
        <dbReference type="Pfam" id="PF01095"/>
    </source>
</evidence>
<protein>
    <recommendedName>
        <fullName evidence="3">pectinesterase</fullName>
        <ecNumber evidence="3">3.1.1.11</ecNumber>
    </recommendedName>
</protein>
<dbReference type="PANTHER" id="PTHR31321">
    <property type="entry name" value="ACYL-COA THIOESTER HYDROLASE YBHC-RELATED"/>
    <property type="match status" value="1"/>
</dbReference>
<keyword evidence="5" id="KW-0063">Aspartyl esterase</keyword>